<evidence type="ECO:0000259" key="1">
    <source>
        <dbReference type="Pfam" id="PF09588"/>
    </source>
</evidence>
<proteinExistence type="predicted"/>
<dbReference type="EMBL" id="MN586028">
    <property type="protein sequence ID" value="QGJ93602.1"/>
    <property type="molecule type" value="Genomic_DNA"/>
</dbReference>
<dbReference type="GO" id="GO:0004527">
    <property type="term" value="F:exonuclease activity"/>
    <property type="evidence" value="ECO:0007669"/>
    <property type="project" value="UniProtKB-KW"/>
</dbReference>
<evidence type="ECO:0000313" key="3">
    <source>
        <dbReference type="Proteomes" id="UP000425543"/>
    </source>
</evidence>
<dbReference type="KEGG" id="vg:63026986"/>
<keyword evidence="2" id="KW-0378">Hydrolase</keyword>
<reference evidence="2 3" key="1">
    <citation type="submission" date="2019-10" db="EMBL/GenBank/DDBJ databases">
        <authorList>
            <person name="Hernandez-Flores M.J."/>
            <person name="Aleman-Lozada M."/>
            <person name="Aponte-Olivieri F."/>
            <person name="Cruz-Velazquez M.A."/>
            <person name="Diaz-Melendez B.J."/>
            <person name="Jana-Martinez N.E."/>
            <person name="Medina-Santiago V."/>
            <person name="Mercado-Mulero C."/>
            <person name="Herrera-DelValle R.J."/>
            <person name="Ocasio-Caldero C.E."/>
            <person name="Silva-Martinez J.O."/>
            <person name="Fernandez-Martinez M."/>
            <person name="Vazquez E."/>
            <person name="Rubin M.R."/>
            <person name="Fryberger R.B."/>
            <person name="Garlena R.A."/>
            <person name="Russell D.A."/>
            <person name="Pope W.H."/>
            <person name="Jacobs-Sera D."/>
            <person name="Hatfull G.F."/>
        </authorList>
    </citation>
    <scope>NUCLEOTIDE SEQUENCE [LARGE SCALE GENOMIC DNA]</scope>
</reference>
<dbReference type="Gene3D" id="3.90.320.10">
    <property type="match status" value="1"/>
</dbReference>
<sequence length="394" mass="44232">MTNHHLPYNPWADAVDLLPLYDTSTTAGMIAWLEQRRDGIGSSDCSATLGMNKWDDATPWHVFMDKTGQLPLDLGDSEQMEIGREVEGAIVRMVARRLGVDYVRGLPGMVSRVRPWQRTNLDAAYTTDDGPIPFEAKNTSEYLLEDWVDQIPDHAELQILHSMAVLNAPYGYVGGMVGGRQIVWRRVDRDEELIHHIISTEAAMWQRIAKYRELIAGVEYIDDDLEAELRALEPPLTARDSMATIVGAAPKRDAEVLVLDAEQAAAAREWKRRYDEAGEAEKAAKATKAEARNNLARIADGHDVIAESTTVSHPDMDLADYDAQAKRPDHKVIARVGLGTFAKTKFVELYPDIADVTQKKIEVLDVDALKREHPDEYRRCQARVVRGPRKNDPQ</sequence>
<dbReference type="InterPro" id="IPR019080">
    <property type="entry name" value="YqaJ_viral_recombinase"/>
</dbReference>
<organism evidence="2 3">
    <name type="scientific">Gordonia phage MelBins</name>
    <dbReference type="NCBI Taxonomy" id="2656540"/>
    <lineage>
        <taxon>Viruses</taxon>
        <taxon>Duplodnaviria</taxon>
        <taxon>Heunggongvirae</taxon>
        <taxon>Uroviricota</taxon>
        <taxon>Caudoviricetes</taxon>
        <taxon>Stackebrandtviridae</taxon>
        <taxon>Schenleyvirinae</taxon>
        <taxon>Leonardvirus</taxon>
        <taxon>Leonardvirus melbins</taxon>
    </lineage>
</organism>
<dbReference type="Pfam" id="PF09588">
    <property type="entry name" value="YqaJ"/>
    <property type="match status" value="1"/>
</dbReference>
<accession>A0A649VNT5</accession>
<gene>
    <name evidence="2" type="primary">48</name>
    <name evidence="2" type="ORF">SEA_MELBINS_48</name>
</gene>
<name>A0A649VNT5_9CAUD</name>
<protein>
    <submittedName>
        <fullName evidence="2">Exonuclease</fullName>
    </submittedName>
</protein>
<dbReference type="SUPFAM" id="SSF52980">
    <property type="entry name" value="Restriction endonuclease-like"/>
    <property type="match status" value="1"/>
</dbReference>
<evidence type="ECO:0000313" key="2">
    <source>
        <dbReference type="EMBL" id="QGJ93602.1"/>
    </source>
</evidence>
<dbReference type="InterPro" id="IPR011335">
    <property type="entry name" value="Restrct_endonuc-II-like"/>
</dbReference>
<dbReference type="GeneID" id="63026986"/>
<keyword evidence="3" id="KW-1185">Reference proteome</keyword>
<dbReference type="InterPro" id="IPR011604">
    <property type="entry name" value="PDDEXK-like_dom_sf"/>
</dbReference>
<dbReference type="RefSeq" id="YP_010002436.1">
    <property type="nucleotide sequence ID" value="NC_053244.1"/>
</dbReference>
<keyword evidence="2" id="KW-0540">Nuclease</keyword>
<feature type="domain" description="YqaJ viral recombinase" evidence="1">
    <location>
        <begin position="32"/>
        <end position="165"/>
    </location>
</feature>
<dbReference type="Proteomes" id="UP000425543">
    <property type="component" value="Segment"/>
</dbReference>
<keyword evidence="2" id="KW-0269">Exonuclease</keyword>